<protein>
    <submittedName>
        <fullName evidence="5">AMP-binding protein</fullName>
    </submittedName>
</protein>
<evidence type="ECO:0000259" key="4">
    <source>
        <dbReference type="Pfam" id="PF13193"/>
    </source>
</evidence>
<dbReference type="InterPro" id="IPR042099">
    <property type="entry name" value="ANL_N_sf"/>
</dbReference>
<comment type="caution">
    <text evidence="5">The sequence shown here is derived from an EMBL/GenBank/DDBJ whole genome shotgun (WGS) entry which is preliminary data.</text>
</comment>
<proteinExistence type="inferred from homology"/>
<feature type="domain" description="AMP-dependent synthetase/ligase" evidence="3">
    <location>
        <begin position="23"/>
        <end position="370"/>
    </location>
</feature>
<dbReference type="Gene3D" id="3.30.300.30">
    <property type="match status" value="1"/>
</dbReference>
<dbReference type="GO" id="GO:0031956">
    <property type="term" value="F:medium-chain fatty acid-CoA ligase activity"/>
    <property type="evidence" value="ECO:0007669"/>
    <property type="project" value="TreeGrafter"/>
</dbReference>
<dbReference type="PANTHER" id="PTHR43201">
    <property type="entry name" value="ACYL-COA SYNTHETASE"/>
    <property type="match status" value="1"/>
</dbReference>
<reference evidence="5 6" key="1">
    <citation type="submission" date="2019-09" db="EMBL/GenBank/DDBJ databases">
        <authorList>
            <person name="Wang X."/>
        </authorList>
    </citation>
    <scope>NUCLEOTIDE SEQUENCE [LARGE SCALE GENOMIC DNA]</scope>
    <source>
        <strain evidence="5 6">CICC 11023</strain>
    </source>
</reference>
<evidence type="ECO:0000256" key="1">
    <source>
        <dbReference type="ARBA" id="ARBA00006432"/>
    </source>
</evidence>
<dbReference type="GO" id="GO:0006631">
    <property type="term" value="P:fatty acid metabolic process"/>
    <property type="evidence" value="ECO:0007669"/>
    <property type="project" value="TreeGrafter"/>
</dbReference>
<keyword evidence="2" id="KW-0436">Ligase</keyword>
<dbReference type="Pfam" id="PF00501">
    <property type="entry name" value="AMP-binding"/>
    <property type="match status" value="1"/>
</dbReference>
<dbReference type="OrthoDB" id="9803968at2"/>
<accession>A0A5N0E0P4</accession>
<dbReference type="Gene3D" id="3.40.50.12780">
    <property type="entry name" value="N-terminal domain of ligase-like"/>
    <property type="match status" value="1"/>
</dbReference>
<dbReference type="PROSITE" id="PS00455">
    <property type="entry name" value="AMP_BINDING"/>
    <property type="match status" value="1"/>
</dbReference>
<dbReference type="InterPro" id="IPR020845">
    <property type="entry name" value="AMP-binding_CS"/>
</dbReference>
<sequence>MGDASGSSSTPTITCAGRVRAQAEAHQRAGRLAAGLAAAGVRPGDRVAMMIRNDIEFLEVSLAVAACGANSVPINTRWQVPEVAHVLGDSGARLVIAHTEFIDIVEKAVPQSDTTILEIAMPSELLAATGADPALAEPTGRHATLEQWIETHVEPLGRIEGSRDDSTGLIYTSGTTGKPKGVLRERMTPHQWLSIAGSAAKRLGLTPRGQAVIPGPLYHASPNGIATLALRVGTNITIMPRWDAEEFLRLIDERRITQAKVVPTMLSRLLSLPADVRARYDVSSLTHIIHSSAPCPPAVKRAAIDWFGDALIEFYGCAEAGTITWISASEWLAHPGSVGRPADGAAVVVLDDAGEPLPTGQTGQVFVRGADYWPKFRYLHDTGEAPSPLPDFLAVGDRGYLDEDGYLYLTGRSSELIISGGVNIYPAEIENAIMALDGVEDVAVFGIPHSGDLGEAVAAQVVPRPGAELSADGIRAGLAGQLAAYKVPRVLRIVTELPRDDAGKIYKRQLRAEMSDAG</sequence>
<dbReference type="SUPFAM" id="SSF56801">
    <property type="entry name" value="Acetyl-CoA synthetase-like"/>
    <property type="match status" value="1"/>
</dbReference>
<dbReference type="AlphaFoldDB" id="A0A5N0E0P4"/>
<dbReference type="PANTHER" id="PTHR43201:SF5">
    <property type="entry name" value="MEDIUM-CHAIN ACYL-COA LIGASE ACSF2, MITOCHONDRIAL"/>
    <property type="match status" value="1"/>
</dbReference>
<keyword evidence="6" id="KW-1185">Reference proteome</keyword>
<dbReference type="InterPro" id="IPR000873">
    <property type="entry name" value="AMP-dep_synth/lig_dom"/>
</dbReference>
<dbReference type="InterPro" id="IPR045851">
    <property type="entry name" value="AMP-bd_C_sf"/>
</dbReference>
<feature type="domain" description="AMP-binding enzyme C-terminal" evidence="4">
    <location>
        <begin position="428"/>
        <end position="504"/>
    </location>
</feature>
<evidence type="ECO:0000256" key="2">
    <source>
        <dbReference type="ARBA" id="ARBA00022598"/>
    </source>
</evidence>
<dbReference type="EMBL" id="VXLC01000027">
    <property type="protein sequence ID" value="KAA8882978.1"/>
    <property type="molecule type" value="Genomic_DNA"/>
</dbReference>
<dbReference type="RefSeq" id="WP_150406963.1">
    <property type="nucleotide sequence ID" value="NZ_VXLC01000027.1"/>
</dbReference>
<gene>
    <name evidence="5" type="ORF">F3087_37865</name>
</gene>
<evidence type="ECO:0000313" key="6">
    <source>
        <dbReference type="Proteomes" id="UP000323876"/>
    </source>
</evidence>
<evidence type="ECO:0000313" key="5">
    <source>
        <dbReference type="EMBL" id="KAA8882978.1"/>
    </source>
</evidence>
<evidence type="ECO:0000259" key="3">
    <source>
        <dbReference type="Pfam" id="PF00501"/>
    </source>
</evidence>
<dbReference type="InterPro" id="IPR025110">
    <property type="entry name" value="AMP-bd_C"/>
</dbReference>
<comment type="similarity">
    <text evidence="1">Belongs to the ATP-dependent AMP-binding enzyme family.</text>
</comment>
<name>A0A5N0E0P4_9NOCA</name>
<dbReference type="Pfam" id="PF13193">
    <property type="entry name" value="AMP-binding_C"/>
    <property type="match status" value="1"/>
</dbReference>
<organism evidence="5 6">
    <name type="scientific">Nocardia colli</name>
    <dbReference type="NCBI Taxonomy" id="2545717"/>
    <lineage>
        <taxon>Bacteria</taxon>
        <taxon>Bacillati</taxon>
        <taxon>Actinomycetota</taxon>
        <taxon>Actinomycetes</taxon>
        <taxon>Mycobacteriales</taxon>
        <taxon>Nocardiaceae</taxon>
        <taxon>Nocardia</taxon>
    </lineage>
</organism>
<dbReference type="Proteomes" id="UP000323876">
    <property type="component" value="Unassembled WGS sequence"/>
</dbReference>